<gene>
    <name evidence="2" type="ORF">ENT99_03215</name>
    <name evidence="3" type="ORF">ENU64_00010</name>
</gene>
<evidence type="ECO:0000259" key="1">
    <source>
        <dbReference type="Pfam" id="PF01968"/>
    </source>
</evidence>
<evidence type="ECO:0000313" key="2">
    <source>
        <dbReference type="EMBL" id="HFQ78696.1"/>
    </source>
</evidence>
<dbReference type="NCBIfam" id="TIGR03123">
    <property type="entry name" value="one_C_unchar_1"/>
    <property type="match status" value="1"/>
</dbReference>
<dbReference type="InterPro" id="IPR002821">
    <property type="entry name" value="Hydantoinase_A"/>
</dbReference>
<accession>A0A7J3MW87</accession>
<dbReference type="EMBL" id="DTDH01000001">
    <property type="protein sequence ID" value="HGT97797.1"/>
    <property type="molecule type" value="Genomic_DNA"/>
</dbReference>
<comment type="caution">
    <text evidence="3">The sequence shown here is derived from an EMBL/GenBank/DDBJ whole genome shotgun (WGS) entry which is preliminary data.</text>
</comment>
<dbReference type="AlphaFoldDB" id="A0A7J3MW87"/>
<dbReference type="InterPro" id="IPR002756">
    <property type="entry name" value="MfnF"/>
</dbReference>
<dbReference type="Gene3D" id="3.30.420.40">
    <property type="match status" value="1"/>
</dbReference>
<dbReference type="GO" id="GO:0016787">
    <property type="term" value="F:hydrolase activity"/>
    <property type="evidence" value="ECO:0007669"/>
    <property type="project" value="InterPro"/>
</dbReference>
<dbReference type="SUPFAM" id="SSF53067">
    <property type="entry name" value="Actin-like ATPase domain"/>
    <property type="match status" value="1"/>
</dbReference>
<dbReference type="Pfam" id="PF01968">
    <property type="entry name" value="Hydantoinase_A"/>
    <property type="match status" value="1"/>
</dbReference>
<dbReference type="EMBL" id="DTAU01000054">
    <property type="protein sequence ID" value="HFQ78696.1"/>
    <property type="molecule type" value="Genomic_DNA"/>
</dbReference>
<dbReference type="InterPro" id="IPR043129">
    <property type="entry name" value="ATPase_NBD"/>
</dbReference>
<feature type="domain" description="Hydantoinase A/oxoprolinase" evidence="1">
    <location>
        <begin position="71"/>
        <end position="354"/>
    </location>
</feature>
<sequence length="368" mass="40627">MGYNTMDVIGLDIGGANIKAVKVSYHLGDTHVVHIVREYFPIWIKGIDGLRKKLREIKDRICSNCLNYFVGTCMTAELSDIFPTKDIGVKSVVNVVEDVFSDAIRRFYVTYDMNLVDLSKLYSNPLSVAAANWAASAWLLEKLIAVQGYTNAFFIDIGSTTTTIIPLVNGKTLVRGKTDPEKLLYGELVYIGTLRTDVSSIVDKVPFKGFYISICREKFALAGDVQLILGYIESSDYTTETADGRGKTLDEALARMSRIVCSDIDMLNQYEIKEIARYVYEVQVNKVFNAIIQIRSWLASIGIDLENFVAIVAGIGKHIATEASRRAGFKKIIDIDNILGKPLASVIPAYGAALMVIEAVKKNGFSGA</sequence>
<name>A0A7J3MW87_9CREN</name>
<proteinExistence type="predicted"/>
<reference evidence="3" key="1">
    <citation type="journal article" date="2020" name="mSystems">
        <title>Genome- and Community-Level Interaction Insights into Carbon Utilization and Element Cycling Functions of Hydrothermarchaeota in Hydrothermal Sediment.</title>
        <authorList>
            <person name="Zhou Z."/>
            <person name="Liu Y."/>
            <person name="Xu W."/>
            <person name="Pan J."/>
            <person name="Luo Z.H."/>
            <person name="Li M."/>
        </authorList>
    </citation>
    <scope>NUCLEOTIDE SEQUENCE [LARGE SCALE GENOMIC DNA]</scope>
    <source>
        <strain evidence="2">SpSt-629</strain>
        <strain evidence="3">SpSt-688</strain>
    </source>
</reference>
<protein>
    <recommendedName>
        <fullName evidence="1">Hydantoinase A/oxoprolinase domain-containing protein</fullName>
    </recommendedName>
</protein>
<evidence type="ECO:0000313" key="3">
    <source>
        <dbReference type="EMBL" id="HGT97797.1"/>
    </source>
</evidence>
<dbReference type="Gene3D" id="3.30.420.190">
    <property type="entry name" value="conserved archaeal protein q6m145"/>
    <property type="match status" value="1"/>
</dbReference>
<organism evidence="3">
    <name type="scientific">Ignisphaera aggregans</name>
    <dbReference type="NCBI Taxonomy" id="334771"/>
    <lineage>
        <taxon>Archaea</taxon>
        <taxon>Thermoproteota</taxon>
        <taxon>Thermoprotei</taxon>
        <taxon>Desulfurococcales</taxon>
        <taxon>Desulfurococcaceae</taxon>
        <taxon>Ignisphaera</taxon>
    </lineage>
</organism>